<evidence type="ECO:0000313" key="3">
    <source>
        <dbReference type="Proteomes" id="UP000562027"/>
    </source>
</evidence>
<dbReference type="Gene3D" id="1.10.760.10">
    <property type="entry name" value="Cytochrome c-like domain"/>
    <property type="match status" value="1"/>
</dbReference>
<dbReference type="GO" id="GO:0009055">
    <property type="term" value="F:electron transfer activity"/>
    <property type="evidence" value="ECO:0007669"/>
    <property type="project" value="InterPro"/>
</dbReference>
<dbReference type="Proteomes" id="UP000562027">
    <property type="component" value="Unassembled WGS sequence"/>
</dbReference>
<sequence>MSLRLIPPVLLAAALWLGGPVQAAALVLPQPAELQARLRLQAQVVRVIEPHLSQAGRDVRRSYRAYPAPALLDELLGRAWRASPEAEIEFRALDGFVSRIPVAQLLRFPAFLAFARADGQAFQVDNHGQNERQVPLGPYYLIWDNIAAPQLRAEGGAQWPYQVVQIQLRPSSQAALLPAGMAARWAEQARAAQTYCLSCHQINGYGGDKMPLNLALRARQIEAGQWQRWLLEPAAVKPGTSMPPLPPGLPQAQREALATQLRDYLLALPLAEAKPAATEARP</sequence>
<keyword evidence="1" id="KW-0732">Signal</keyword>
<comment type="caution">
    <text evidence="2">The sequence shown here is derived from an EMBL/GenBank/DDBJ whole genome shotgun (WGS) entry which is preliminary data.</text>
</comment>
<organism evidence="2 3">
    <name type="scientific">Roseateles oligotrophus</name>
    <dbReference type="NCBI Taxonomy" id="1769250"/>
    <lineage>
        <taxon>Bacteria</taxon>
        <taxon>Pseudomonadati</taxon>
        <taxon>Pseudomonadota</taxon>
        <taxon>Betaproteobacteria</taxon>
        <taxon>Burkholderiales</taxon>
        <taxon>Sphaerotilaceae</taxon>
        <taxon>Roseateles</taxon>
    </lineage>
</organism>
<dbReference type="EMBL" id="JACHLP010000003">
    <property type="protein sequence ID" value="MBB4843327.1"/>
    <property type="molecule type" value="Genomic_DNA"/>
</dbReference>
<protein>
    <submittedName>
        <fullName evidence="2">Mono/diheme cytochrome c family protein</fullName>
    </submittedName>
</protein>
<dbReference type="SUPFAM" id="SSF46626">
    <property type="entry name" value="Cytochrome c"/>
    <property type="match status" value="1"/>
</dbReference>
<evidence type="ECO:0000313" key="2">
    <source>
        <dbReference type="EMBL" id="MBB4843327.1"/>
    </source>
</evidence>
<reference evidence="2 3" key="1">
    <citation type="submission" date="2020-08" db="EMBL/GenBank/DDBJ databases">
        <title>Functional genomics of gut bacteria from endangered species of beetles.</title>
        <authorList>
            <person name="Carlos-Shanley C."/>
        </authorList>
    </citation>
    <scope>NUCLEOTIDE SEQUENCE [LARGE SCALE GENOMIC DNA]</scope>
    <source>
        <strain evidence="2 3">S00239</strain>
    </source>
</reference>
<dbReference type="GO" id="GO:0020037">
    <property type="term" value="F:heme binding"/>
    <property type="evidence" value="ECO:0007669"/>
    <property type="project" value="InterPro"/>
</dbReference>
<accession>A0A840LDC3</accession>
<dbReference type="AlphaFoldDB" id="A0A840LDC3"/>
<dbReference type="RefSeq" id="WP_184298476.1">
    <property type="nucleotide sequence ID" value="NZ_JACHLP010000003.1"/>
</dbReference>
<gene>
    <name evidence="2" type="ORF">HNP55_001846</name>
</gene>
<proteinExistence type="predicted"/>
<feature type="signal peptide" evidence="1">
    <location>
        <begin position="1"/>
        <end position="23"/>
    </location>
</feature>
<feature type="chain" id="PRO_5032923950" evidence="1">
    <location>
        <begin position="24"/>
        <end position="282"/>
    </location>
</feature>
<evidence type="ECO:0000256" key="1">
    <source>
        <dbReference type="SAM" id="SignalP"/>
    </source>
</evidence>
<name>A0A840LDC3_9BURK</name>
<dbReference type="InterPro" id="IPR036909">
    <property type="entry name" value="Cyt_c-like_dom_sf"/>
</dbReference>
<keyword evidence="3" id="KW-1185">Reference proteome</keyword>